<evidence type="ECO:0000256" key="1">
    <source>
        <dbReference type="SAM" id="MobiDB-lite"/>
    </source>
</evidence>
<proteinExistence type="predicted"/>
<dbReference type="RefSeq" id="WP_307112187.1">
    <property type="nucleotide sequence ID" value="NZ_JAURUE010000002.1"/>
</dbReference>
<evidence type="ECO:0000313" key="2">
    <source>
        <dbReference type="EMBL" id="MDP9615899.1"/>
    </source>
</evidence>
<name>A0ABT9L5C5_9ACTN</name>
<protein>
    <submittedName>
        <fullName evidence="2">Uncharacterized protein</fullName>
    </submittedName>
</protein>
<comment type="caution">
    <text evidence="2">The sequence shown here is derived from an EMBL/GenBank/DDBJ whole genome shotgun (WGS) entry which is preliminary data.</text>
</comment>
<reference evidence="2 3" key="1">
    <citation type="submission" date="2023-07" db="EMBL/GenBank/DDBJ databases">
        <title>Sequencing the genomes of 1000 actinobacteria strains.</title>
        <authorList>
            <person name="Klenk H.-P."/>
        </authorList>
    </citation>
    <scope>NUCLEOTIDE SEQUENCE [LARGE SCALE GENOMIC DNA]</scope>
    <source>
        <strain evidence="2 3">DSM 41600</strain>
    </source>
</reference>
<sequence>MSEAERDGDGFVDEEERDGRESSYGDERDEEPREGEFLPAGEENGRSPDVLLDVPRLDVDEISVEVENLRARVSLQAEVLDLLKLNVGADVDLGRVNLEIKGVEAQALLKVRLDNVARIVGRVLRTIDENPRILEHITKGAGAAVGDIGGGAGRAVDELGRGTGEAAEGLGRSAGSAVRDVGKAAGESARGLGKAVRGAEKSARRPSGSAGSAAEDPADAAGPTARRPRREAERGQTKKRTERTAEPP</sequence>
<feature type="region of interest" description="Disordered" evidence="1">
    <location>
        <begin position="1"/>
        <end position="50"/>
    </location>
</feature>
<dbReference type="EMBL" id="JAURUE010000002">
    <property type="protein sequence ID" value="MDP9615899.1"/>
    <property type="molecule type" value="Genomic_DNA"/>
</dbReference>
<keyword evidence="3" id="KW-1185">Reference proteome</keyword>
<organism evidence="2 3">
    <name type="scientific">Streptomyces demainii</name>
    <dbReference type="NCBI Taxonomy" id="588122"/>
    <lineage>
        <taxon>Bacteria</taxon>
        <taxon>Bacillati</taxon>
        <taxon>Actinomycetota</taxon>
        <taxon>Actinomycetes</taxon>
        <taxon>Kitasatosporales</taxon>
        <taxon>Streptomycetaceae</taxon>
        <taxon>Streptomyces</taxon>
    </lineage>
</organism>
<accession>A0ABT9L5C5</accession>
<evidence type="ECO:0000313" key="3">
    <source>
        <dbReference type="Proteomes" id="UP001234880"/>
    </source>
</evidence>
<dbReference type="Proteomes" id="UP001234880">
    <property type="component" value="Unassembled WGS sequence"/>
</dbReference>
<feature type="region of interest" description="Disordered" evidence="1">
    <location>
        <begin position="164"/>
        <end position="248"/>
    </location>
</feature>
<gene>
    <name evidence="2" type="ORF">JOF35_008237</name>
</gene>
<feature type="compositionally biased region" description="Basic and acidic residues" evidence="1">
    <location>
        <begin position="17"/>
        <end position="36"/>
    </location>
</feature>
<feature type="compositionally biased region" description="Low complexity" evidence="1">
    <location>
        <begin position="205"/>
        <end position="225"/>
    </location>
</feature>